<sequence>MFFTFFFIIVDFSLLPFFFPPATTHYNHLASPAILSPGYRGLRHLQGRANHCVPSKETTTMCLQLELLPLTCMTSPPCRSISFIRLTLALHLSPSIKH</sequence>
<protein>
    <recommendedName>
        <fullName evidence="4">Secreted protein</fullName>
    </recommendedName>
</protein>
<evidence type="ECO:0000313" key="2">
    <source>
        <dbReference type="EMBL" id="EEF46753.1"/>
    </source>
</evidence>
<name>B9RPD9_RICCO</name>
<evidence type="ECO:0008006" key="4">
    <source>
        <dbReference type="Google" id="ProtNLM"/>
    </source>
</evidence>
<dbReference type="AlphaFoldDB" id="B9RPD9"/>
<proteinExistence type="predicted"/>
<dbReference type="Proteomes" id="UP000008311">
    <property type="component" value="Unassembled WGS sequence"/>
</dbReference>
<evidence type="ECO:0000256" key="1">
    <source>
        <dbReference type="SAM" id="SignalP"/>
    </source>
</evidence>
<organism evidence="2 3">
    <name type="scientific">Ricinus communis</name>
    <name type="common">Castor bean</name>
    <dbReference type="NCBI Taxonomy" id="3988"/>
    <lineage>
        <taxon>Eukaryota</taxon>
        <taxon>Viridiplantae</taxon>
        <taxon>Streptophyta</taxon>
        <taxon>Embryophyta</taxon>
        <taxon>Tracheophyta</taxon>
        <taxon>Spermatophyta</taxon>
        <taxon>Magnoliopsida</taxon>
        <taxon>eudicotyledons</taxon>
        <taxon>Gunneridae</taxon>
        <taxon>Pentapetalae</taxon>
        <taxon>rosids</taxon>
        <taxon>fabids</taxon>
        <taxon>Malpighiales</taxon>
        <taxon>Euphorbiaceae</taxon>
        <taxon>Acalyphoideae</taxon>
        <taxon>Acalypheae</taxon>
        <taxon>Ricinus</taxon>
    </lineage>
</organism>
<feature type="chain" id="PRO_5002891189" description="Secreted protein" evidence="1">
    <location>
        <begin position="25"/>
        <end position="98"/>
    </location>
</feature>
<gene>
    <name evidence="2" type="ORF">RCOM_1366510</name>
</gene>
<dbReference type="InParanoid" id="B9RPD9"/>
<keyword evidence="1" id="KW-0732">Signal</keyword>
<feature type="signal peptide" evidence="1">
    <location>
        <begin position="1"/>
        <end position="24"/>
    </location>
</feature>
<accession>B9RPD9</accession>
<dbReference type="EMBL" id="EQ973793">
    <property type="protein sequence ID" value="EEF46753.1"/>
    <property type="molecule type" value="Genomic_DNA"/>
</dbReference>
<keyword evidence="3" id="KW-1185">Reference proteome</keyword>
<reference evidence="3" key="1">
    <citation type="journal article" date="2010" name="Nat. Biotechnol.">
        <title>Draft genome sequence of the oilseed species Ricinus communis.</title>
        <authorList>
            <person name="Chan A.P."/>
            <person name="Crabtree J."/>
            <person name="Zhao Q."/>
            <person name="Lorenzi H."/>
            <person name="Orvis J."/>
            <person name="Puiu D."/>
            <person name="Melake-Berhan A."/>
            <person name="Jones K.M."/>
            <person name="Redman J."/>
            <person name="Chen G."/>
            <person name="Cahoon E.B."/>
            <person name="Gedil M."/>
            <person name="Stanke M."/>
            <person name="Haas B.J."/>
            <person name="Wortman J.R."/>
            <person name="Fraser-Liggett C.M."/>
            <person name="Ravel J."/>
            <person name="Rabinowicz P.D."/>
        </authorList>
    </citation>
    <scope>NUCLEOTIDE SEQUENCE [LARGE SCALE GENOMIC DNA]</scope>
    <source>
        <strain evidence="3">cv. Hale</strain>
    </source>
</reference>
<evidence type="ECO:0000313" key="3">
    <source>
        <dbReference type="Proteomes" id="UP000008311"/>
    </source>
</evidence>